<feature type="transmembrane region" description="Helical" evidence="1">
    <location>
        <begin position="124"/>
        <end position="143"/>
    </location>
</feature>
<keyword evidence="1" id="KW-1133">Transmembrane helix</keyword>
<feature type="transmembrane region" description="Helical" evidence="1">
    <location>
        <begin position="12"/>
        <end position="36"/>
    </location>
</feature>
<dbReference type="EMBL" id="VFOV01000001">
    <property type="protein sequence ID" value="TQL70276.1"/>
    <property type="molecule type" value="Genomic_DNA"/>
</dbReference>
<dbReference type="Proteomes" id="UP000320209">
    <property type="component" value="Unassembled WGS sequence"/>
</dbReference>
<evidence type="ECO:0000313" key="3">
    <source>
        <dbReference type="Proteomes" id="UP000320209"/>
    </source>
</evidence>
<reference evidence="2 3" key="1">
    <citation type="submission" date="2019-06" db="EMBL/GenBank/DDBJ databases">
        <title>Sequencing the genomes of 1000 actinobacteria strains.</title>
        <authorList>
            <person name="Klenk H.-P."/>
        </authorList>
    </citation>
    <scope>NUCLEOTIDE SEQUENCE [LARGE SCALE GENOMIC DNA]</scope>
    <source>
        <strain evidence="2 3">DSM 25218</strain>
    </source>
</reference>
<protein>
    <submittedName>
        <fullName evidence="2">Uncharacterized protein</fullName>
    </submittedName>
</protein>
<organism evidence="2 3">
    <name type="scientific">Nocardioides albertanoniae</name>
    <dbReference type="NCBI Taxonomy" id="1175486"/>
    <lineage>
        <taxon>Bacteria</taxon>
        <taxon>Bacillati</taxon>
        <taxon>Actinomycetota</taxon>
        <taxon>Actinomycetes</taxon>
        <taxon>Propionibacteriales</taxon>
        <taxon>Nocardioidaceae</taxon>
        <taxon>Nocardioides</taxon>
    </lineage>
</organism>
<keyword evidence="1" id="KW-0472">Membrane</keyword>
<keyword evidence="3" id="KW-1185">Reference proteome</keyword>
<feature type="transmembrane region" description="Helical" evidence="1">
    <location>
        <begin position="42"/>
        <end position="66"/>
    </location>
</feature>
<evidence type="ECO:0000313" key="2">
    <source>
        <dbReference type="EMBL" id="TQL70276.1"/>
    </source>
</evidence>
<name>A0A543ACP4_9ACTN</name>
<accession>A0A543ACP4</accession>
<proteinExistence type="predicted"/>
<gene>
    <name evidence="2" type="ORF">FB381_4205</name>
</gene>
<evidence type="ECO:0000256" key="1">
    <source>
        <dbReference type="SAM" id="Phobius"/>
    </source>
</evidence>
<comment type="caution">
    <text evidence="2">The sequence shown here is derived from an EMBL/GenBank/DDBJ whole genome shotgun (WGS) entry which is preliminary data.</text>
</comment>
<sequence>MVRLSTFSVPGPFGATLAVLSGLLSLGIGVVVLRLYHDEPFAIVWSSLPVVLGVIVLVSCFTLLLIKRPAVPPLPATDTVVDDERARFLPRRDRRGFGLNLLVFLILGGWFLVMGIVGAIEENWLWPVLAAFPAAYFLGFPALRAVGLFRPGGVWLTPTRILNEQYGLRTEIAVGDVETAYSSLDEVRVVPVDPSAVDHKRRIPRLWCARLVPGEMHILDGIDGGIEGLAAEIRERAVAISEAERPKRRWWGRG</sequence>
<feature type="transmembrane region" description="Helical" evidence="1">
    <location>
        <begin position="97"/>
        <end position="118"/>
    </location>
</feature>
<keyword evidence="1" id="KW-0812">Transmembrane</keyword>
<dbReference type="AlphaFoldDB" id="A0A543ACP4"/>